<dbReference type="InterPro" id="IPR008972">
    <property type="entry name" value="Cupredoxin"/>
</dbReference>
<accession>A0A284R7D9</accession>
<dbReference type="PANTHER" id="PTHR34883:SF15">
    <property type="entry name" value="EXTRACELLULAR SERINE-RICH PROTEIN"/>
    <property type="match status" value="1"/>
</dbReference>
<gene>
    <name evidence="2" type="ORF">ARMOST_08004</name>
</gene>
<dbReference type="InterPro" id="IPR052953">
    <property type="entry name" value="Ser-rich/MCO-related"/>
</dbReference>
<dbReference type="STRING" id="47428.A0A284R7D9"/>
<dbReference type="SUPFAM" id="SSF49503">
    <property type="entry name" value="Cupredoxins"/>
    <property type="match status" value="2"/>
</dbReference>
<feature type="chain" id="PRO_5012470552" description="Phytocyanin domain-containing protein" evidence="1">
    <location>
        <begin position="25"/>
        <end position="360"/>
    </location>
</feature>
<name>A0A284R7D9_ARMOS</name>
<dbReference type="OMA" id="TSPIWAY"/>
<dbReference type="Proteomes" id="UP000219338">
    <property type="component" value="Unassembled WGS sequence"/>
</dbReference>
<feature type="signal peptide" evidence="1">
    <location>
        <begin position="1"/>
        <end position="24"/>
    </location>
</feature>
<protein>
    <recommendedName>
        <fullName evidence="4">Phytocyanin domain-containing protein</fullName>
    </recommendedName>
</protein>
<dbReference type="EMBL" id="FUEG01000005">
    <property type="protein sequence ID" value="SJL04636.1"/>
    <property type="molecule type" value="Genomic_DNA"/>
</dbReference>
<dbReference type="Gene3D" id="2.60.40.420">
    <property type="entry name" value="Cupredoxins - blue copper proteins"/>
    <property type="match status" value="2"/>
</dbReference>
<dbReference type="PANTHER" id="PTHR34883">
    <property type="entry name" value="SERINE-RICH PROTEIN, PUTATIVE-RELATED-RELATED"/>
    <property type="match status" value="1"/>
</dbReference>
<proteinExistence type="predicted"/>
<organism evidence="2 3">
    <name type="scientific">Armillaria ostoyae</name>
    <name type="common">Armillaria root rot fungus</name>
    <dbReference type="NCBI Taxonomy" id="47428"/>
    <lineage>
        <taxon>Eukaryota</taxon>
        <taxon>Fungi</taxon>
        <taxon>Dikarya</taxon>
        <taxon>Basidiomycota</taxon>
        <taxon>Agaricomycotina</taxon>
        <taxon>Agaricomycetes</taxon>
        <taxon>Agaricomycetidae</taxon>
        <taxon>Agaricales</taxon>
        <taxon>Marasmiineae</taxon>
        <taxon>Physalacriaceae</taxon>
        <taxon>Armillaria</taxon>
    </lineage>
</organism>
<keyword evidence="3" id="KW-1185">Reference proteome</keyword>
<evidence type="ECO:0000313" key="3">
    <source>
        <dbReference type="Proteomes" id="UP000219338"/>
    </source>
</evidence>
<reference evidence="3" key="1">
    <citation type="journal article" date="2017" name="Nat. Ecol. Evol.">
        <title>Genome expansion and lineage-specific genetic innovations in the forest pathogenic fungi Armillaria.</title>
        <authorList>
            <person name="Sipos G."/>
            <person name="Prasanna A.N."/>
            <person name="Walter M.C."/>
            <person name="O'Connor E."/>
            <person name="Balint B."/>
            <person name="Krizsan K."/>
            <person name="Kiss B."/>
            <person name="Hess J."/>
            <person name="Varga T."/>
            <person name="Slot J."/>
            <person name="Riley R."/>
            <person name="Boka B."/>
            <person name="Rigling D."/>
            <person name="Barry K."/>
            <person name="Lee J."/>
            <person name="Mihaltcheva S."/>
            <person name="LaButti K."/>
            <person name="Lipzen A."/>
            <person name="Waldron R."/>
            <person name="Moloney N.M."/>
            <person name="Sperisen C."/>
            <person name="Kredics L."/>
            <person name="Vagvoelgyi C."/>
            <person name="Patrignani A."/>
            <person name="Fitzpatrick D."/>
            <person name="Nagy I."/>
            <person name="Doyle S."/>
            <person name="Anderson J.B."/>
            <person name="Grigoriev I.V."/>
            <person name="Gueldener U."/>
            <person name="Muensterkoetter M."/>
            <person name="Nagy L.G."/>
        </authorList>
    </citation>
    <scope>NUCLEOTIDE SEQUENCE [LARGE SCALE GENOMIC DNA]</scope>
    <source>
        <strain evidence="3">C18/9</strain>
    </source>
</reference>
<evidence type="ECO:0000313" key="2">
    <source>
        <dbReference type="EMBL" id="SJL04636.1"/>
    </source>
</evidence>
<dbReference type="OrthoDB" id="1921208at2759"/>
<keyword evidence="1" id="KW-0732">Signal</keyword>
<evidence type="ECO:0000256" key="1">
    <source>
        <dbReference type="SAM" id="SignalP"/>
    </source>
</evidence>
<dbReference type="CDD" id="cd00920">
    <property type="entry name" value="Cupredoxin"/>
    <property type="match status" value="2"/>
</dbReference>
<evidence type="ECO:0008006" key="4">
    <source>
        <dbReference type="Google" id="ProtNLM"/>
    </source>
</evidence>
<dbReference type="AlphaFoldDB" id="A0A284R7D9"/>
<sequence>MTQILSSALKAIILAGFCSAAARAAEIDVTVGGPGVLKFSPDSVTANVGDVVRFTFMQKNHTATQSTLASPCSPIENGFDSGFVPVANTTTSGFPVAELTISDTNPIWVYCKQANHCQQGMVFAVNPGDKLAQFQAAATGNTTATASSGSSAASAASGVVTVTATVTVSGGQVLTTTYATTAATASSTSTTTTDHKVTVGGTGGLLTYSPANITANVGDTVTFEFHQKNHTVTASSFASPCQALSGGFNSGFMPVTTDAQTFPTYTVQVNDTKPIWAYCAQTGHCAQGMVFAINADETSANTFEAFKAKAMSNSTSTSSSSGAASSSTGSASGANGATGLKLRGSGAVAVIFAIVLGCLL</sequence>